<dbReference type="EMBL" id="MGFE01000020">
    <property type="protein sequence ID" value="OGL98455.1"/>
    <property type="molecule type" value="Genomic_DNA"/>
</dbReference>
<name>A0A1F7W6K3_9BACT</name>
<dbReference type="PANTHER" id="PTHR37953:SF1">
    <property type="entry name" value="UPF0127 PROTEIN MJ1496"/>
    <property type="match status" value="1"/>
</dbReference>
<dbReference type="Pfam" id="PF02643">
    <property type="entry name" value="DUF192"/>
    <property type="match status" value="1"/>
</dbReference>
<dbReference type="AlphaFoldDB" id="A0A1F7W6K3"/>
<dbReference type="PANTHER" id="PTHR37953">
    <property type="entry name" value="UPF0127 PROTEIN MJ1496"/>
    <property type="match status" value="1"/>
</dbReference>
<organism evidence="1 2">
    <name type="scientific">Candidatus Uhrbacteria bacterium RIFOXYB2_FULL_57_15</name>
    <dbReference type="NCBI Taxonomy" id="1802422"/>
    <lineage>
        <taxon>Bacteria</taxon>
        <taxon>Candidatus Uhriibacteriota</taxon>
    </lineage>
</organism>
<proteinExistence type="predicted"/>
<accession>A0A1F7W6K3</accession>
<dbReference type="Gene3D" id="2.60.120.1140">
    <property type="entry name" value="Protein of unknown function DUF192"/>
    <property type="match status" value="1"/>
</dbReference>
<gene>
    <name evidence="1" type="ORF">A2304_02060</name>
</gene>
<dbReference type="Proteomes" id="UP000176501">
    <property type="component" value="Unassembled WGS sequence"/>
</dbReference>
<dbReference type="InterPro" id="IPR038695">
    <property type="entry name" value="Saro_0823-like_sf"/>
</dbReference>
<sequence>MLSLAIVSVVLAVIVNLPIWYDSHVILPDGTSIDVEVADSAEERRVGLSGHAWLDADRGMLFLFDEPGRYGFWMKDMDFPIDIIWLRGETIVNVTPDVPVPDGDDLPQYLPNTAVDGVLEVNAGFAQAHGLVAGDLLDIDLP</sequence>
<evidence type="ECO:0000313" key="1">
    <source>
        <dbReference type="EMBL" id="OGL98455.1"/>
    </source>
</evidence>
<dbReference type="InterPro" id="IPR003795">
    <property type="entry name" value="DUF192"/>
</dbReference>
<evidence type="ECO:0000313" key="2">
    <source>
        <dbReference type="Proteomes" id="UP000176501"/>
    </source>
</evidence>
<protein>
    <recommendedName>
        <fullName evidence="3">DUF192 domain-containing protein</fullName>
    </recommendedName>
</protein>
<evidence type="ECO:0008006" key="3">
    <source>
        <dbReference type="Google" id="ProtNLM"/>
    </source>
</evidence>
<reference evidence="1 2" key="1">
    <citation type="journal article" date="2016" name="Nat. Commun.">
        <title>Thousands of microbial genomes shed light on interconnected biogeochemical processes in an aquifer system.</title>
        <authorList>
            <person name="Anantharaman K."/>
            <person name="Brown C.T."/>
            <person name="Hug L.A."/>
            <person name="Sharon I."/>
            <person name="Castelle C.J."/>
            <person name="Probst A.J."/>
            <person name="Thomas B.C."/>
            <person name="Singh A."/>
            <person name="Wilkins M.J."/>
            <person name="Karaoz U."/>
            <person name="Brodie E.L."/>
            <person name="Williams K.H."/>
            <person name="Hubbard S.S."/>
            <person name="Banfield J.F."/>
        </authorList>
    </citation>
    <scope>NUCLEOTIDE SEQUENCE [LARGE SCALE GENOMIC DNA]</scope>
</reference>
<comment type="caution">
    <text evidence="1">The sequence shown here is derived from an EMBL/GenBank/DDBJ whole genome shotgun (WGS) entry which is preliminary data.</text>
</comment>